<feature type="transmembrane region" description="Helical" evidence="9">
    <location>
        <begin position="198"/>
        <end position="218"/>
    </location>
</feature>
<feature type="domain" description="PAS" evidence="11">
    <location>
        <begin position="276"/>
        <end position="317"/>
    </location>
</feature>
<dbReference type="SUPFAM" id="SSF158472">
    <property type="entry name" value="HAMP domain-like"/>
    <property type="match status" value="1"/>
</dbReference>
<dbReference type="PANTHER" id="PTHR45453:SF1">
    <property type="entry name" value="PHOSPHATE REGULON SENSOR PROTEIN PHOR"/>
    <property type="match status" value="1"/>
</dbReference>
<dbReference type="SUPFAM" id="SSF47384">
    <property type="entry name" value="Homodimeric domain of signal transducing histidine kinase"/>
    <property type="match status" value="1"/>
</dbReference>
<dbReference type="PROSITE" id="PS50112">
    <property type="entry name" value="PAS"/>
    <property type="match status" value="1"/>
</dbReference>
<dbReference type="InterPro" id="IPR003594">
    <property type="entry name" value="HATPase_dom"/>
</dbReference>
<dbReference type="PATRIC" id="fig|1045004.4.peg.386"/>
<evidence type="ECO:0000256" key="2">
    <source>
        <dbReference type="ARBA" id="ARBA00004370"/>
    </source>
</evidence>
<evidence type="ECO:0000256" key="6">
    <source>
        <dbReference type="ARBA" id="ARBA00022777"/>
    </source>
</evidence>
<keyword evidence="9" id="KW-1133">Transmembrane helix</keyword>
<organism evidence="13 14">
    <name type="scientific">Oenococcus kitaharae DSM 17330</name>
    <dbReference type="NCBI Taxonomy" id="1045004"/>
    <lineage>
        <taxon>Bacteria</taxon>
        <taxon>Bacillati</taxon>
        <taxon>Bacillota</taxon>
        <taxon>Bacilli</taxon>
        <taxon>Lactobacillales</taxon>
        <taxon>Lactobacillaceae</taxon>
        <taxon>Oenococcus</taxon>
    </lineage>
</organism>
<dbReference type="GO" id="GO:0016036">
    <property type="term" value="P:cellular response to phosphate starvation"/>
    <property type="evidence" value="ECO:0007669"/>
    <property type="project" value="TreeGrafter"/>
</dbReference>
<dbReference type="eggNOG" id="COG5002">
    <property type="taxonomic scope" value="Bacteria"/>
</dbReference>
<dbReference type="GO" id="GO:0005886">
    <property type="term" value="C:plasma membrane"/>
    <property type="evidence" value="ECO:0007669"/>
    <property type="project" value="TreeGrafter"/>
</dbReference>
<dbReference type="EC" id="2.7.13.3" evidence="3"/>
<dbReference type="EMBL" id="AFVZ01000001">
    <property type="protein sequence ID" value="EHN58509.1"/>
    <property type="molecule type" value="Genomic_DNA"/>
</dbReference>
<dbReference type="CDD" id="cd00082">
    <property type="entry name" value="HisKA"/>
    <property type="match status" value="1"/>
</dbReference>
<gene>
    <name evidence="13" type="ORF">OKIT_0387</name>
</gene>
<dbReference type="Gene3D" id="3.30.565.10">
    <property type="entry name" value="Histidine kinase-like ATPase, C-terminal domain"/>
    <property type="match status" value="1"/>
</dbReference>
<keyword evidence="8 9" id="KW-0472">Membrane</keyword>
<dbReference type="InterPro" id="IPR005467">
    <property type="entry name" value="His_kinase_dom"/>
</dbReference>
<dbReference type="GO" id="GO:0000155">
    <property type="term" value="F:phosphorelay sensor kinase activity"/>
    <property type="evidence" value="ECO:0007669"/>
    <property type="project" value="InterPro"/>
</dbReference>
<dbReference type="PRINTS" id="PR00344">
    <property type="entry name" value="BCTRLSENSOR"/>
</dbReference>
<dbReference type="Pfam" id="PF00672">
    <property type="entry name" value="HAMP"/>
    <property type="match status" value="1"/>
</dbReference>
<reference evidence="13 14" key="1">
    <citation type="journal article" date="2012" name="PLoS ONE">
        <title>Functional divergence in the genus oenococcus as predicted by genome sequencing of the newly-described species, Oenococcus kitaharae.</title>
        <authorList>
            <person name="Borneman A.R."/>
            <person name="McCarthy J.M."/>
            <person name="Chambers P.J."/>
            <person name="Bartowsky E.J."/>
        </authorList>
    </citation>
    <scope>NUCLEOTIDE SEQUENCE [LARGE SCALE GENOMIC DNA]</scope>
    <source>
        <strain evidence="14">DSM17330</strain>
    </source>
</reference>
<feature type="domain" description="HAMP" evidence="12">
    <location>
        <begin position="219"/>
        <end position="271"/>
    </location>
</feature>
<evidence type="ECO:0000313" key="14">
    <source>
        <dbReference type="Proteomes" id="UP000004959"/>
    </source>
</evidence>
<dbReference type="InterPro" id="IPR004358">
    <property type="entry name" value="Sig_transdc_His_kin-like_C"/>
</dbReference>
<comment type="caution">
    <text evidence="13">The sequence shown here is derived from an EMBL/GenBank/DDBJ whole genome shotgun (WGS) entry which is preliminary data.</text>
</comment>
<protein>
    <recommendedName>
        <fullName evidence="3">histidine kinase</fullName>
        <ecNumber evidence="3">2.7.13.3</ecNumber>
    </recommendedName>
</protein>
<dbReference type="SMART" id="SM00387">
    <property type="entry name" value="HATPase_c"/>
    <property type="match status" value="1"/>
</dbReference>
<evidence type="ECO:0000256" key="8">
    <source>
        <dbReference type="ARBA" id="ARBA00023136"/>
    </source>
</evidence>
<dbReference type="HOGENOM" id="CLU_000445_89_2_9"/>
<evidence type="ECO:0000259" key="11">
    <source>
        <dbReference type="PROSITE" id="PS50112"/>
    </source>
</evidence>
<accession>G9WJ60</accession>
<dbReference type="Gene3D" id="3.30.450.20">
    <property type="entry name" value="PAS domain"/>
    <property type="match status" value="2"/>
</dbReference>
<dbReference type="GO" id="GO:0006355">
    <property type="term" value="P:regulation of DNA-templated transcription"/>
    <property type="evidence" value="ECO:0007669"/>
    <property type="project" value="InterPro"/>
</dbReference>
<dbReference type="SUPFAM" id="SSF55874">
    <property type="entry name" value="ATPase domain of HSP90 chaperone/DNA topoisomerase II/histidine kinase"/>
    <property type="match status" value="1"/>
</dbReference>
<dbReference type="InterPro" id="IPR050351">
    <property type="entry name" value="BphY/WalK/GraS-like"/>
</dbReference>
<dbReference type="AlphaFoldDB" id="G9WJ60"/>
<evidence type="ECO:0000259" key="10">
    <source>
        <dbReference type="PROSITE" id="PS50109"/>
    </source>
</evidence>
<proteinExistence type="predicted"/>
<dbReference type="Pfam" id="PF02518">
    <property type="entry name" value="HATPase_c"/>
    <property type="match status" value="1"/>
</dbReference>
<dbReference type="Gene3D" id="1.10.287.130">
    <property type="match status" value="1"/>
</dbReference>
<dbReference type="Gene3D" id="1.10.8.500">
    <property type="entry name" value="HAMP domain in histidine kinase"/>
    <property type="match status" value="1"/>
</dbReference>
<dbReference type="FunFam" id="3.30.565.10:FF:000006">
    <property type="entry name" value="Sensor histidine kinase WalK"/>
    <property type="match status" value="1"/>
</dbReference>
<dbReference type="CDD" id="cd00075">
    <property type="entry name" value="HATPase"/>
    <property type="match status" value="1"/>
</dbReference>
<feature type="transmembrane region" description="Helical" evidence="9">
    <location>
        <begin position="20"/>
        <end position="39"/>
    </location>
</feature>
<dbReference type="PROSITE" id="PS50885">
    <property type="entry name" value="HAMP"/>
    <property type="match status" value="1"/>
</dbReference>
<dbReference type="OrthoDB" id="9813151at2"/>
<name>G9WJ60_9LACO</name>
<dbReference type="SMART" id="SM00388">
    <property type="entry name" value="HisKA"/>
    <property type="match status" value="1"/>
</dbReference>
<dbReference type="STRING" id="336988.NT96_05115"/>
<evidence type="ECO:0000256" key="1">
    <source>
        <dbReference type="ARBA" id="ARBA00000085"/>
    </source>
</evidence>
<comment type="subcellular location">
    <subcellularLocation>
        <location evidence="2">Membrane</location>
    </subcellularLocation>
</comment>
<evidence type="ECO:0000259" key="12">
    <source>
        <dbReference type="PROSITE" id="PS50885"/>
    </source>
</evidence>
<comment type="catalytic activity">
    <reaction evidence="1">
        <text>ATP + protein L-histidine = ADP + protein N-phospho-L-histidine.</text>
        <dbReference type="EC" id="2.7.13.3"/>
    </reaction>
</comment>
<keyword evidence="5" id="KW-0808">Transferase</keyword>
<dbReference type="SMART" id="SM00304">
    <property type="entry name" value="HAMP"/>
    <property type="match status" value="1"/>
</dbReference>
<dbReference type="CDD" id="cd00130">
    <property type="entry name" value="PAS"/>
    <property type="match status" value="1"/>
</dbReference>
<feature type="domain" description="Histidine kinase" evidence="10">
    <location>
        <begin position="399"/>
        <end position="625"/>
    </location>
</feature>
<evidence type="ECO:0000256" key="7">
    <source>
        <dbReference type="ARBA" id="ARBA00023012"/>
    </source>
</evidence>
<dbReference type="RefSeq" id="WP_007744829.1">
    <property type="nucleotide sequence ID" value="NZ_CM001398.1"/>
</dbReference>
<evidence type="ECO:0000256" key="9">
    <source>
        <dbReference type="SAM" id="Phobius"/>
    </source>
</evidence>
<dbReference type="Pfam" id="PF00512">
    <property type="entry name" value="HisKA"/>
    <property type="match status" value="1"/>
</dbReference>
<dbReference type="PROSITE" id="PS50109">
    <property type="entry name" value="HIS_KIN"/>
    <property type="match status" value="1"/>
</dbReference>
<evidence type="ECO:0000256" key="4">
    <source>
        <dbReference type="ARBA" id="ARBA00022553"/>
    </source>
</evidence>
<dbReference type="CDD" id="cd06225">
    <property type="entry name" value="HAMP"/>
    <property type="match status" value="1"/>
</dbReference>
<evidence type="ECO:0000256" key="3">
    <source>
        <dbReference type="ARBA" id="ARBA00012438"/>
    </source>
</evidence>
<dbReference type="PANTHER" id="PTHR45453">
    <property type="entry name" value="PHOSPHATE REGULON SENSOR PROTEIN PHOR"/>
    <property type="match status" value="1"/>
</dbReference>
<evidence type="ECO:0000313" key="13">
    <source>
        <dbReference type="EMBL" id="EHN58509.1"/>
    </source>
</evidence>
<dbReference type="SUPFAM" id="SSF55785">
    <property type="entry name" value="PYP-like sensor domain (PAS domain)"/>
    <property type="match status" value="1"/>
</dbReference>
<sequence>MNNISNSISRFFRSVHFKIALIFTSITLITLGLVGAFFVNQYSSQLIQSFDARVSIPKTIENQLISDLQVSDTSQANQRINETLSTIGGATDQDYVYVVDQKGVIRGSLTVEMKQLVGQGIDSSSVTSSRARNNIYRALSSSDSYTRRFRTRLLGRRYETLMVPLETKPGDRKSTVGVLVYTASMESIYASIANITSMFIGALFIPLLMAIMIGFLMVRLLTQPIKELADQTGQITRGNYSRRNTIKSKDEIGILATQINDLSDTIASETAISNMERDRLNSLLSNMTDGVLAITRDGTITIINQAALDLLHLSNSDSAVGHNISDLLKLVDKRITLRDLFQSAHGFAVQPDGSNGITLNIVASLVRRQSGFISGGVVVLRDITRQLKLETDQKNFVSNVSHELRTPLTSVNSYIETLQEGALSQKEIATEFLGVAHDETQRMIRMINDLLELSRMDQGRTKMETEPVNFTKFMNYVIDRFDVMFKQGHSMHANHTYHIIRNYDQAKSTYVEIDSEKFIQVVDNLINNAINYSPDGGNVEVDIQETDRSIVLSVKDHGLGIPKKDLDNIFTRFYRVDKSRARKQGGSGLGLAISKEVVEALNGKIRVESTVDVGTTFFVTLPKVDMSASKLDFN</sequence>
<dbReference type="FunFam" id="1.10.287.130:FF:000001">
    <property type="entry name" value="Two-component sensor histidine kinase"/>
    <property type="match status" value="1"/>
</dbReference>
<keyword evidence="7" id="KW-0902">Two-component regulatory system</keyword>
<keyword evidence="9" id="KW-0812">Transmembrane</keyword>
<dbReference type="InterPro" id="IPR013767">
    <property type="entry name" value="PAS_fold"/>
</dbReference>
<keyword evidence="4" id="KW-0597">Phosphoprotein</keyword>
<dbReference type="InterPro" id="IPR000014">
    <property type="entry name" value="PAS"/>
</dbReference>
<dbReference type="InterPro" id="IPR003661">
    <property type="entry name" value="HisK_dim/P_dom"/>
</dbReference>
<evidence type="ECO:0000256" key="5">
    <source>
        <dbReference type="ARBA" id="ARBA00022679"/>
    </source>
</evidence>
<dbReference type="SMART" id="SM00091">
    <property type="entry name" value="PAS"/>
    <property type="match status" value="1"/>
</dbReference>
<dbReference type="GO" id="GO:0004721">
    <property type="term" value="F:phosphoprotein phosphatase activity"/>
    <property type="evidence" value="ECO:0007669"/>
    <property type="project" value="TreeGrafter"/>
</dbReference>
<keyword evidence="14" id="KW-1185">Reference proteome</keyword>
<dbReference type="InterPro" id="IPR036097">
    <property type="entry name" value="HisK_dim/P_sf"/>
</dbReference>
<dbReference type="InterPro" id="IPR035965">
    <property type="entry name" value="PAS-like_dom_sf"/>
</dbReference>
<keyword evidence="6 13" id="KW-0418">Kinase</keyword>
<dbReference type="InterPro" id="IPR003660">
    <property type="entry name" value="HAMP_dom"/>
</dbReference>
<dbReference type="Pfam" id="PF00989">
    <property type="entry name" value="PAS"/>
    <property type="match status" value="1"/>
</dbReference>
<dbReference type="InterPro" id="IPR036890">
    <property type="entry name" value="HATPase_C_sf"/>
</dbReference>
<dbReference type="Proteomes" id="UP000004959">
    <property type="component" value="Chromosome"/>
</dbReference>